<dbReference type="Proteomes" id="UP000008466">
    <property type="component" value="Chromosome"/>
</dbReference>
<sequence length="278" mass="30140">MKTPRLLRNKIAMAGLVLILLYVLMSVVSLFWLPFDPLAMHAEQILQQPSFATGHLFGTDEFGRDILSRIMKGTSVSFIISVSATALGAVIGIFMGVWAGYLGGKADNVIMRIADILFSFPSLLLAIFIMAVLGEHTYNVVLAIGIVYIPQFARISRGAIIALKGNEFIRAAKSNGAGRNYILAHHLLPNITAPLIVQISLSLSTAILLESALSFLGLGVQPPNPSWGNMLSSARKVMMFAPWTAVYPGLAIVLLVLGFNLLGDGLRDILDPRLRNVR</sequence>
<dbReference type="EMBL" id="CP002541">
    <property type="protein sequence ID" value="ADY14327.1"/>
    <property type="molecule type" value="Genomic_DNA"/>
</dbReference>
<dbReference type="Gene3D" id="1.10.3720.10">
    <property type="entry name" value="MetI-like"/>
    <property type="match status" value="1"/>
</dbReference>
<organism evidence="9 10">
    <name type="scientific">Sphaerochaeta globosa (strain ATCC BAA-1886 / DSM 22777 / Buddy)</name>
    <name type="common">Spirochaeta sp. (strain Buddy)</name>
    <dbReference type="NCBI Taxonomy" id="158189"/>
    <lineage>
        <taxon>Bacteria</taxon>
        <taxon>Pseudomonadati</taxon>
        <taxon>Spirochaetota</taxon>
        <taxon>Spirochaetia</taxon>
        <taxon>Spirochaetales</taxon>
        <taxon>Sphaerochaetaceae</taxon>
        <taxon>Sphaerochaeta</taxon>
    </lineage>
</organism>
<dbReference type="PANTHER" id="PTHR43386:SF25">
    <property type="entry name" value="PEPTIDE ABC TRANSPORTER PERMEASE PROTEIN"/>
    <property type="match status" value="1"/>
</dbReference>
<evidence type="ECO:0000256" key="2">
    <source>
        <dbReference type="ARBA" id="ARBA00022448"/>
    </source>
</evidence>
<dbReference type="InterPro" id="IPR035906">
    <property type="entry name" value="MetI-like_sf"/>
</dbReference>
<dbReference type="InterPro" id="IPR000515">
    <property type="entry name" value="MetI-like"/>
</dbReference>
<keyword evidence="5 7" id="KW-1133">Transmembrane helix</keyword>
<gene>
    <name evidence="9" type="ordered locus">SpiBuddy_2515</name>
</gene>
<dbReference type="OrthoDB" id="9783218at2"/>
<feature type="transmembrane region" description="Helical" evidence="7">
    <location>
        <begin position="140"/>
        <end position="163"/>
    </location>
</feature>
<dbReference type="InterPro" id="IPR050366">
    <property type="entry name" value="BP-dependent_transpt_permease"/>
</dbReference>
<protein>
    <submittedName>
        <fullName evidence="9">ABC-type transporter, integral membrane subunit</fullName>
    </submittedName>
</protein>
<keyword evidence="6 7" id="KW-0472">Membrane</keyword>
<evidence type="ECO:0000256" key="5">
    <source>
        <dbReference type="ARBA" id="ARBA00022989"/>
    </source>
</evidence>
<feature type="domain" description="ABC transmembrane type-1" evidence="8">
    <location>
        <begin position="74"/>
        <end position="263"/>
    </location>
</feature>
<evidence type="ECO:0000259" key="8">
    <source>
        <dbReference type="PROSITE" id="PS50928"/>
    </source>
</evidence>
<dbReference type="AlphaFoldDB" id="F0RSC7"/>
<feature type="transmembrane region" description="Helical" evidence="7">
    <location>
        <begin position="113"/>
        <end position="134"/>
    </location>
</feature>
<comment type="subcellular location">
    <subcellularLocation>
        <location evidence="1 7">Cell membrane</location>
        <topology evidence="1 7">Multi-pass membrane protein</topology>
    </subcellularLocation>
</comment>
<feature type="transmembrane region" description="Helical" evidence="7">
    <location>
        <begin position="195"/>
        <end position="220"/>
    </location>
</feature>
<dbReference type="HOGENOM" id="CLU_028518_1_1_12"/>
<evidence type="ECO:0000313" key="10">
    <source>
        <dbReference type="Proteomes" id="UP000008466"/>
    </source>
</evidence>
<dbReference type="CDD" id="cd06261">
    <property type="entry name" value="TM_PBP2"/>
    <property type="match status" value="1"/>
</dbReference>
<evidence type="ECO:0000256" key="4">
    <source>
        <dbReference type="ARBA" id="ARBA00022692"/>
    </source>
</evidence>
<evidence type="ECO:0000256" key="6">
    <source>
        <dbReference type="ARBA" id="ARBA00023136"/>
    </source>
</evidence>
<evidence type="ECO:0000313" key="9">
    <source>
        <dbReference type="EMBL" id="ADY14327.1"/>
    </source>
</evidence>
<dbReference type="eggNOG" id="COG1173">
    <property type="taxonomic scope" value="Bacteria"/>
</dbReference>
<keyword evidence="2 7" id="KW-0813">Transport</keyword>
<comment type="similarity">
    <text evidence="7">Belongs to the binding-protein-dependent transport system permease family.</text>
</comment>
<dbReference type="GO" id="GO:0005886">
    <property type="term" value="C:plasma membrane"/>
    <property type="evidence" value="ECO:0007669"/>
    <property type="project" value="UniProtKB-SubCell"/>
</dbReference>
<dbReference type="SUPFAM" id="SSF161098">
    <property type="entry name" value="MetI-like"/>
    <property type="match status" value="1"/>
</dbReference>
<dbReference type="GO" id="GO:0055085">
    <property type="term" value="P:transmembrane transport"/>
    <property type="evidence" value="ECO:0007669"/>
    <property type="project" value="InterPro"/>
</dbReference>
<evidence type="ECO:0000256" key="3">
    <source>
        <dbReference type="ARBA" id="ARBA00022475"/>
    </source>
</evidence>
<dbReference type="Pfam" id="PF12911">
    <property type="entry name" value="OppC_N"/>
    <property type="match status" value="1"/>
</dbReference>
<dbReference type="Pfam" id="PF00528">
    <property type="entry name" value="BPD_transp_1"/>
    <property type="match status" value="1"/>
</dbReference>
<reference evidence="10" key="1">
    <citation type="submission" date="2011-02" db="EMBL/GenBank/DDBJ databases">
        <title>Complete sequence of Spirochaeta sp. Buddy.</title>
        <authorList>
            <person name="Lucas S."/>
            <person name="Copeland A."/>
            <person name="Lapidus A."/>
            <person name="Cheng J.-F."/>
            <person name="Goodwin L."/>
            <person name="Pitluck S."/>
            <person name="Zeytun A."/>
            <person name="Detter J.C."/>
            <person name="Han C."/>
            <person name="Tapia R."/>
            <person name="Land M."/>
            <person name="Hauser L."/>
            <person name="Kyrpides N."/>
            <person name="Ivanova N."/>
            <person name="Mikhailova N."/>
            <person name="Pagani I."/>
            <person name="Ritalahti K.M."/>
            <person name="Loeffler F.E."/>
            <person name="Woyke T."/>
        </authorList>
    </citation>
    <scope>NUCLEOTIDE SEQUENCE [LARGE SCALE GENOMIC DNA]</scope>
    <source>
        <strain evidence="10">ATCC BAA-1886 / DSM 22777 / Buddy</strain>
    </source>
</reference>
<keyword evidence="4 7" id="KW-0812">Transmembrane</keyword>
<feature type="transmembrane region" description="Helical" evidence="7">
    <location>
        <begin position="78"/>
        <end position="101"/>
    </location>
</feature>
<evidence type="ECO:0000256" key="1">
    <source>
        <dbReference type="ARBA" id="ARBA00004651"/>
    </source>
</evidence>
<dbReference type="RefSeq" id="WP_013608172.1">
    <property type="nucleotide sequence ID" value="NC_015152.1"/>
</dbReference>
<feature type="transmembrane region" description="Helical" evidence="7">
    <location>
        <begin position="12"/>
        <end position="33"/>
    </location>
</feature>
<keyword evidence="10" id="KW-1185">Reference proteome</keyword>
<evidence type="ECO:0000256" key="7">
    <source>
        <dbReference type="RuleBase" id="RU363032"/>
    </source>
</evidence>
<dbReference type="PROSITE" id="PS50928">
    <property type="entry name" value="ABC_TM1"/>
    <property type="match status" value="1"/>
</dbReference>
<dbReference type="PANTHER" id="PTHR43386">
    <property type="entry name" value="OLIGOPEPTIDE TRANSPORT SYSTEM PERMEASE PROTEIN APPC"/>
    <property type="match status" value="1"/>
</dbReference>
<proteinExistence type="inferred from homology"/>
<dbReference type="STRING" id="158189.SpiBuddy_2515"/>
<keyword evidence="3" id="KW-1003">Cell membrane</keyword>
<feature type="transmembrane region" description="Helical" evidence="7">
    <location>
        <begin position="240"/>
        <end position="263"/>
    </location>
</feature>
<name>F0RSC7_SPHGB</name>
<dbReference type="InterPro" id="IPR025966">
    <property type="entry name" value="OppC_N"/>
</dbReference>
<dbReference type="KEGG" id="sbu:SpiBuddy_2515"/>
<accession>F0RSC7</accession>